<keyword evidence="5" id="KW-1185">Reference proteome</keyword>
<dbReference type="NCBIfam" id="TIGR00103">
    <property type="entry name" value="DNA_YbaB_EbfC"/>
    <property type="match status" value="1"/>
</dbReference>
<evidence type="ECO:0000313" key="4">
    <source>
        <dbReference type="EMBL" id="MEA9354738.1"/>
    </source>
</evidence>
<keyword evidence="2" id="KW-0963">Cytoplasm</keyword>
<reference evidence="4 5" key="1">
    <citation type="submission" date="2023-11" db="EMBL/GenBank/DDBJ databases">
        <title>A Novel Polar Bacteriovorax (B. antarcticus) Isolated from the Biocrust in Antarctica.</title>
        <authorList>
            <person name="Mun W."/>
            <person name="Choi S.Y."/>
            <person name="Mitchell R.J."/>
        </authorList>
    </citation>
    <scope>NUCLEOTIDE SEQUENCE [LARGE SCALE GENOMIC DNA]</scope>
    <source>
        <strain evidence="4 5">PP10</strain>
    </source>
</reference>
<evidence type="ECO:0000256" key="3">
    <source>
        <dbReference type="SAM" id="MobiDB-lite"/>
    </source>
</evidence>
<feature type="region of interest" description="Disordered" evidence="3">
    <location>
        <begin position="1"/>
        <end position="33"/>
    </location>
</feature>
<comment type="function">
    <text evidence="2">Binds to DNA and alters its conformation. May be involved in regulation of gene expression, nucleoid organization and DNA protection.</text>
</comment>
<evidence type="ECO:0000256" key="1">
    <source>
        <dbReference type="ARBA" id="ARBA00023125"/>
    </source>
</evidence>
<dbReference type="EMBL" id="JAYGJQ010000001">
    <property type="protein sequence ID" value="MEA9354738.1"/>
    <property type="molecule type" value="Genomic_DNA"/>
</dbReference>
<dbReference type="HAMAP" id="MF_00274">
    <property type="entry name" value="DNA_YbaB_EbfC"/>
    <property type="match status" value="1"/>
</dbReference>
<comment type="similarity">
    <text evidence="2">Belongs to the YbaB/EbfC family.</text>
</comment>
<organism evidence="4 5">
    <name type="scientific">Bacteriovorax antarcticus</name>
    <dbReference type="NCBI Taxonomy" id="3088717"/>
    <lineage>
        <taxon>Bacteria</taxon>
        <taxon>Pseudomonadati</taxon>
        <taxon>Bdellovibrionota</taxon>
        <taxon>Bacteriovoracia</taxon>
        <taxon>Bacteriovoracales</taxon>
        <taxon>Bacteriovoracaceae</taxon>
        <taxon>Bacteriovorax</taxon>
    </lineage>
</organism>
<dbReference type="Pfam" id="PF02575">
    <property type="entry name" value="YbaB_DNA_bd"/>
    <property type="match status" value="1"/>
</dbReference>
<dbReference type="PIRSF" id="PIRSF004555">
    <property type="entry name" value="UCP004555"/>
    <property type="match status" value="1"/>
</dbReference>
<dbReference type="Gene3D" id="3.30.1310.10">
    <property type="entry name" value="Nucleoid-associated protein YbaB-like domain"/>
    <property type="match status" value="1"/>
</dbReference>
<evidence type="ECO:0000256" key="2">
    <source>
        <dbReference type="HAMAP-Rule" id="MF_00274"/>
    </source>
</evidence>
<keyword evidence="1 2" id="KW-0238">DNA-binding</keyword>
<protein>
    <recommendedName>
        <fullName evidence="2">Nucleoid-associated protein SHI21_00880</fullName>
    </recommendedName>
</protein>
<dbReference type="InterPro" id="IPR036894">
    <property type="entry name" value="YbaB-like_sf"/>
</dbReference>
<sequence>MKGMQNLMKQAQQMQQKMATLQKELESREIETSSGGGMIKIKITGKQQITGITINKECVDPNDVASLEDLVKTAVNQAVKESQDMVSGAMSKITGGINIPGMF</sequence>
<comment type="caution">
    <text evidence="4">The sequence shown here is derived from an EMBL/GenBank/DDBJ whole genome shotgun (WGS) entry which is preliminary data.</text>
</comment>
<evidence type="ECO:0000313" key="5">
    <source>
        <dbReference type="Proteomes" id="UP001302274"/>
    </source>
</evidence>
<dbReference type="Proteomes" id="UP001302274">
    <property type="component" value="Unassembled WGS sequence"/>
</dbReference>
<comment type="subcellular location">
    <subcellularLocation>
        <location evidence="2">Cytoplasm</location>
        <location evidence="2">Nucleoid</location>
    </subcellularLocation>
</comment>
<feature type="compositionally biased region" description="Low complexity" evidence="3">
    <location>
        <begin position="1"/>
        <end position="22"/>
    </location>
</feature>
<accession>A0ABU5VNW8</accession>
<dbReference type="InterPro" id="IPR004401">
    <property type="entry name" value="YbaB/EbfC"/>
</dbReference>
<dbReference type="SUPFAM" id="SSF82607">
    <property type="entry name" value="YbaB-like"/>
    <property type="match status" value="1"/>
</dbReference>
<gene>
    <name evidence="4" type="ORF">SHI21_00880</name>
</gene>
<proteinExistence type="inferred from homology"/>
<name>A0ABU5VNW8_9BACT</name>
<dbReference type="RefSeq" id="WP_323574221.1">
    <property type="nucleotide sequence ID" value="NZ_JAYGJQ010000001.1"/>
</dbReference>
<comment type="subunit">
    <text evidence="2">Homodimer.</text>
</comment>
<dbReference type="PANTHER" id="PTHR33449:SF1">
    <property type="entry name" value="NUCLEOID-ASSOCIATED PROTEIN YBAB"/>
    <property type="match status" value="1"/>
</dbReference>
<dbReference type="PANTHER" id="PTHR33449">
    <property type="entry name" value="NUCLEOID-ASSOCIATED PROTEIN YBAB"/>
    <property type="match status" value="1"/>
</dbReference>